<accession>A0ABQ6CWY9</accession>
<dbReference type="RefSeq" id="WP_284317175.1">
    <property type="nucleotide sequence ID" value="NZ_BSPC01000097.1"/>
</dbReference>
<keyword evidence="2" id="KW-1185">Reference proteome</keyword>
<comment type="caution">
    <text evidence="1">The sequence shown here is derived from an EMBL/GenBank/DDBJ whole genome shotgun (WGS) entry which is preliminary data.</text>
</comment>
<protein>
    <submittedName>
        <fullName evidence="1">Uncharacterized protein</fullName>
    </submittedName>
</protein>
<evidence type="ECO:0000313" key="2">
    <source>
        <dbReference type="Proteomes" id="UP001156882"/>
    </source>
</evidence>
<dbReference type="EMBL" id="BSPC01000097">
    <property type="protein sequence ID" value="GLS24255.1"/>
    <property type="molecule type" value="Genomic_DNA"/>
</dbReference>
<organism evidence="1 2">
    <name type="scientific">Labrys miyagiensis</name>
    <dbReference type="NCBI Taxonomy" id="346912"/>
    <lineage>
        <taxon>Bacteria</taxon>
        <taxon>Pseudomonadati</taxon>
        <taxon>Pseudomonadota</taxon>
        <taxon>Alphaproteobacteria</taxon>
        <taxon>Hyphomicrobiales</taxon>
        <taxon>Xanthobacteraceae</taxon>
        <taxon>Labrys</taxon>
    </lineage>
</organism>
<gene>
    <name evidence="1" type="ORF">GCM10007874_72760</name>
</gene>
<evidence type="ECO:0000313" key="1">
    <source>
        <dbReference type="EMBL" id="GLS24255.1"/>
    </source>
</evidence>
<name>A0ABQ6CWY9_9HYPH</name>
<reference evidence="2" key="1">
    <citation type="journal article" date="2019" name="Int. J. Syst. Evol. Microbiol.">
        <title>The Global Catalogue of Microorganisms (GCM) 10K type strain sequencing project: providing services to taxonomists for standard genome sequencing and annotation.</title>
        <authorList>
            <consortium name="The Broad Institute Genomics Platform"/>
            <consortium name="The Broad Institute Genome Sequencing Center for Infectious Disease"/>
            <person name="Wu L."/>
            <person name="Ma J."/>
        </authorList>
    </citation>
    <scope>NUCLEOTIDE SEQUENCE [LARGE SCALE GENOMIC DNA]</scope>
    <source>
        <strain evidence="2">NBRC 101365</strain>
    </source>
</reference>
<sequence length="145" mass="15109">MDNYAGMIPWDAAIADADLDLTLADLQGGEPDETDAIETIGGQQEKVEACDDTAAKPPNTPKERKAAFGPPVHGELSTFAAEAFVLSPDEAPADLEVNEASVIGTRPTLKKVAVTFKNVITALAAGCTPSTLVINAYNVLKAKGL</sequence>
<dbReference type="Proteomes" id="UP001156882">
    <property type="component" value="Unassembled WGS sequence"/>
</dbReference>
<proteinExistence type="predicted"/>